<name>A0A5J4YNC1_PORPP</name>
<keyword evidence="2" id="KW-0802">TPR repeat</keyword>
<dbReference type="Gene3D" id="1.25.40.10">
    <property type="entry name" value="Tetratricopeptide repeat domain"/>
    <property type="match status" value="1"/>
</dbReference>
<evidence type="ECO:0000313" key="3">
    <source>
        <dbReference type="EMBL" id="KAA8492959.1"/>
    </source>
</evidence>
<dbReference type="InterPro" id="IPR011990">
    <property type="entry name" value="TPR-like_helical_dom_sf"/>
</dbReference>
<evidence type="ECO:0000313" key="4">
    <source>
        <dbReference type="Proteomes" id="UP000324585"/>
    </source>
</evidence>
<dbReference type="InterPro" id="IPR019734">
    <property type="entry name" value="TPR_rpt"/>
</dbReference>
<proteinExistence type="predicted"/>
<organism evidence="3 4">
    <name type="scientific">Porphyridium purpureum</name>
    <name type="common">Red alga</name>
    <name type="synonym">Porphyridium cruentum</name>
    <dbReference type="NCBI Taxonomy" id="35688"/>
    <lineage>
        <taxon>Eukaryota</taxon>
        <taxon>Rhodophyta</taxon>
        <taxon>Bangiophyceae</taxon>
        <taxon>Porphyridiales</taxon>
        <taxon>Porphyridiaceae</taxon>
        <taxon>Porphyridium</taxon>
    </lineage>
</organism>
<evidence type="ECO:0000256" key="2">
    <source>
        <dbReference type="ARBA" id="ARBA00022803"/>
    </source>
</evidence>
<gene>
    <name evidence="3" type="ORF">FVE85_9231</name>
</gene>
<dbReference type="InterPro" id="IPR039226">
    <property type="entry name" value="Ski3/TTC37"/>
</dbReference>
<accession>A0A5J4YNC1</accession>
<dbReference type="PANTHER" id="PTHR15704">
    <property type="entry name" value="SUPERKILLER 3 PROTEIN-RELATED"/>
    <property type="match status" value="1"/>
</dbReference>
<dbReference type="GO" id="GO:0055087">
    <property type="term" value="C:Ski complex"/>
    <property type="evidence" value="ECO:0007669"/>
    <property type="project" value="InterPro"/>
</dbReference>
<keyword evidence="4" id="KW-1185">Reference proteome</keyword>
<reference evidence="4" key="1">
    <citation type="journal article" date="2019" name="Nat. Commun.">
        <title>Expansion of phycobilisome linker gene families in mesophilic red algae.</title>
        <authorList>
            <person name="Lee J."/>
            <person name="Kim D."/>
            <person name="Bhattacharya D."/>
            <person name="Yoon H.S."/>
        </authorList>
    </citation>
    <scope>NUCLEOTIDE SEQUENCE [LARGE SCALE GENOMIC DNA]</scope>
    <source>
        <strain evidence="4">CCMP 1328</strain>
    </source>
</reference>
<dbReference type="OrthoDB" id="421075at2759"/>
<dbReference type="SUPFAM" id="SSF48452">
    <property type="entry name" value="TPR-like"/>
    <property type="match status" value="1"/>
</dbReference>
<dbReference type="Proteomes" id="UP000324585">
    <property type="component" value="Unassembled WGS sequence"/>
</dbReference>
<evidence type="ECO:0000256" key="1">
    <source>
        <dbReference type="ARBA" id="ARBA00022737"/>
    </source>
</evidence>
<comment type="caution">
    <text evidence="3">The sequence shown here is derived from an EMBL/GenBank/DDBJ whole genome shotgun (WGS) entry which is preliminary data.</text>
</comment>
<keyword evidence="1" id="KW-0677">Repeat</keyword>
<protein>
    <submittedName>
        <fullName evidence="3">Uncharacterized protein</fullName>
    </submittedName>
</protein>
<dbReference type="EMBL" id="VRMN01000008">
    <property type="protein sequence ID" value="KAA8492959.1"/>
    <property type="molecule type" value="Genomic_DNA"/>
</dbReference>
<dbReference type="GO" id="GO:0006401">
    <property type="term" value="P:RNA catabolic process"/>
    <property type="evidence" value="ECO:0007669"/>
    <property type="project" value="InterPro"/>
</dbReference>
<sequence>MLPNLVDHRDVSPAQLMSKGMALVPSTSHSFHELSQDWCGTRVNKNCTDQMADLSKQALKQARAALSAGELEEALKQCKISLKHDASNHAAYGIAAAVAARQGKCTSSMAALEKAAGPGAQGAGAGSNVSISKALVDLCETHTRMRHSDEFDPPWQRVCAAYDIMIASQEASRALYMRKKFRFLQMRARNEQNDNDRSGLVRHAIETGLGLWELLRAQEEHPQGSAEDTGDWEFWMDADPSPRAQNSTQALIASVDLCLVLRESFQSRGERESETDQQQFHMFLEQNVFDLFDREDASLKGAFRQYPRVVDQFVQRGILSSSRYSNVQEIADALDRLLLMCPMSVAAMNAMLELLECDEGLALDPSRSVALAQRMVYTDPLMHCEQLTRGTLSSRAHGFIASRIFSRATDGLHDANLIEVAKTWVGADRISADLRLSGKRAPSKDTAINAVLLQAAIHLHTGELKLASASLRPFVAPLLAHGHILSFGFAADQNRGGPAGQKSSLAMLLVLAYLLSETLDASADSDQLVDHVLAHFALNVDQIRDASFLQLRALHEMVLSCGLQYYARRREVTDAKVMACIEKLTSVNGENQLGIHYLGILALVRRNFVQASEYFQKCTNLAKRDSHEGSILEPQGASATWRMWVRDFALLRPLYEQSGASPFRTFNERILDMVGALPNRIASDSQLYLALCGHGNVQTRDYAAAREAYIHSAHLNPLNADAFAWLGALLEDQLTDADPHFDVQRTRAERCYAKALNLDPAHVVAGPRLCNMLLRIRSDRTMLPTELARIRTINEKALESQLQVPWASLMSGFLALHHVSELDRTHGVGKAKVSKISFDASQRERVIREAIKSFRDAIRGYGRTGKLATSRSCLTAQVIESLDVEVAPPTQSRRLLVDLWRLLAKAYQLSRQLGSAVASFETALSLAQDQTQRKKWTKGLPTKLNLVRLELAQAYMTVGRDQDAARLIEPGSDDPAEDEHTGLSLLRSQVLSSIYQGRAAEYVARGSWFSALCWMLRSWTCTEEALKQQGEREESQVRAHLAQERARIVWALCLYASNLSANVRMQSDVATSIEQVERSARLVMSSATRSSGTFEVAFGAMLLLGSMKAQTALELPSILRQYLSSSSEGTGLDRRLLLAFLLVLSKQNRSDKAVIHLLADQLQLALRNSRGGISRMGDGERLTVGCVCMVLSRAAVSAKSANRALIATAARCALLSLQNDPTSGLAWLLVGALRVELYSATRHDLAPDTLRSRLRAVINAFREASLLGGGLLASRGESYALLQIVKLAETNERVEQLNLSELAYLAVLLEKSSAPGDASVDGLLSIARSQQLDSCEHEIERIRRIASAADRLSEIQRFCHLYPFVLAGWSELGRLLPAS</sequence>
<dbReference type="PANTHER" id="PTHR15704:SF7">
    <property type="entry name" value="SUPERKILLER COMPLEX PROTEIN 3"/>
    <property type="match status" value="1"/>
</dbReference>
<dbReference type="SMART" id="SM00028">
    <property type="entry name" value="TPR"/>
    <property type="match status" value="3"/>
</dbReference>